<dbReference type="NCBIfam" id="NF005596">
    <property type="entry name" value="PRK07328.1"/>
    <property type="match status" value="1"/>
</dbReference>
<dbReference type="InterPro" id="IPR016195">
    <property type="entry name" value="Pol/histidinol_Pase-like"/>
</dbReference>
<dbReference type="STRING" id="871968.DESME_12480"/>
<evidence type="ECO:0000256" key="7">
    <source>
        <dbReference type="ARBA" id="ARBA00049158"/>
    </source>
</evidence>
<keyword evidence="5 8" id="KW-0378">Hydrolase</keyword>
<evidence type="ECO:0000256" key="8">
    <source>
        <dbReference type="RuleBase" id="RU366003"/>
    </source>
</evidence>
<evidence type="ECO:0000256" key="3">
    <source>
        <dbReference type="ARBA" id="ARBA00013085"/>
    </source>
</evidence>
<reference evidence="10 11" key="1">
    <citation type="submission" date="2013-12" db="EMBL/GenBank/DDBJ databases">
        <authorList>
            <consortium name="DOE Joint Genome Institute"/>
            <person name="Smidt H."/>
            <person name="Huntemann M."/>
            <person name="Han J."/>
            <person name="Chen A."/>
            <person name="Kyrpides N."/>
            <person name="Mavromatis K."/>
            <person name="Markowitz V."/>
            <person name="Palaniappan K."/>
            <person name="Ivanova N."/>
            <person name="Schaumberg A."/>
            <person name="Pati A."/>
            <person name="Liolios K."/>
            <person name="Nordberg H.P."/>
            <person name="Cantor M.N."/>
            <person name="Hua S.X."/>
            <person name="Woyke T."/>
        </authorList>
    </citation>
    <scope>NUCLEOTIDE SEQUENCE [LARGE SCALE GENOMIC DNA]</scope>
    <source>
        <strain evidence="11">DSM 15288</strain>
    </source>
</reference>
<keyword evidence="4 8" id="KW-0028">Amino-acid biosynthesis</keyword>
<evidence type="ECO:0000313" key="11">
    <source>
        <dbReference type="Proteomes" id="UP000010847"/>
    </source>
</evidence>
<evidence type="ECO:0000256" key="6">
    <source>
        <dbReference type="ARBA" id="ARBA00023102"/>
    </source>
</evidence>
<dbReference type="PANTHER" id="PTHR21039">
    <property type="entry name" value="HISTIDINOL PHOSPHATASE-RELATED"/>
    <property type="match status" value="1"/>
</dbReference>
<evidence type="ECO:0000256" key="1">
    <source>
        <dbReference type="ARBA" id="ARBA00004970"/>
    </source>
</evidence>
<comment type="pathway">
    <text evidence="1 8">Amino-acid biosynthesis; L-histidine biosynthesis; L-histidine from 5-phospho-alpha-D-ribose 1-diphosphate: step 8/9.</text>
</comment>
<feature type="domain" description="PHP" evidence="9">
    <location>
        <begin position="19"/>
        <end position="182"/>
    </location>
</feature>
<dbReference type="EMBL" id="CP007032">
    <property type="protein sequence ID" value="AHF07744.1"/>
    <property type="molecule type" value="Genomic_DNA"/>
</dbReference>
<sequence>MFDLHTHLIGHQDRPANRENIQEYLEAARRAGLQGIGFSDHDMYFEDLDLPLIREVAKGYPDLKVRVGLEVDYRVEDEAKIQALLQTFPFDYVIGSVHEIGSWLFDYPDQAQKHREEDPDRLYLTYFDLVEKAAQSQLFTTIGHFDLIKLFGVRPRTDVRDLAENALRAIAENGLVAELNTAGRYKPVAEFYPEEKLIREMVNRGIEFTVGSDAHEARFVGRDLKEGVQILQACGVKRLIHFEQRKRLAFSLS</sequence>
<dbReference type="SUPFAM" id="SSF89550">
    <property type="entry name" value="PHP domain-like"/>
    <property type="match status" value="1"/>
</dbReference>
<dbReference type="KEGG" id="dmt:DESME_12480"/>
<dbReference type="InterPro" id="IPR004013">
    <property type="entry name" value="PHP_dom"/>
</dbReference>
<name>W0EEY3_9FIRM</name>
<evidence type="ECO:0000259" key="9">
    <source>
        <dbReference type="Pfam" id="PF02811"/>
    </source>
</evidence>
<accession>W0EEY3</accession>
<dbReference type="GO" id="GO:0000105">
    <property type="term" value="P:L-histidine biosynthetic process"/>
    <property type="evidence" value="ECO:0007669"/>
    <property type="project" value="UniProtKB-UniRule"/>
</dbReference>
<comment type="similarity">
    <text evidence="2 8">Belongs to the PHP hydrolase family. HisK subfamily.</text>
</comment>
<dbReference type="eggNOG" id="COG1387">
    <property type="taxonomic scope" value="Bacteria"/>
</dbReference>
<gene>
    <name evidence="10" type="ORF">DESME_12480</name>
</gene>
<dbReference type="CDD" id="cd12110">
    <property type="entry name" value="PHP_HisPPase_Hisj_like"/>
    <property type="match status" value="1"/>
</dbReference>
<evidence type="ECO:0000256" key="2">
    <source>
        <dbReference type="ARBA" id="ARBA00009152"/>
    </source>
</evidence>
<comment type="catalytic activity">
    <reaction evidence="7 8">
        <text>L-histidinol phosphate + H2O = L-histidinol + phosphate</text>
        <dbReference type="Rhea" id="RHEA:14465"/>
        <dbReference type="ChEBI" id="CHEBI:15377"/>
        <dbReference type="ChEBI" id="CHEBI:43474"/>
        <dbReference type="ChEBI" id="CHEBI:57699"/>
        <dbReference type="ChEBI" id="CHEBI:57980"/>
        <dbReference type="EC" id="3.1.3.15"/>
    </reaction>
</comment>
<dbReference type="InterPro" id="IPR010140">
    <property type="entry name" value="Histidinol_P_phosphatase_HisJ"/>
</dbReference>
<evidence type="ECO:0000256" key="4">
    <source>
        <dbReference type="ARBA" id="ARBA00022605"/>
    </source>
</evidence>
<dbReference type="UniPathway" id="UPA00031">
    <property type="reaction ID" value="UER00013"/>
</dbReference>
<dbReference type="OrthoDB" id="9775255at2"/>
<keyword evidence="6 8" id="KW-0368">Histidine biosynthesis</keyword>
<dbReference type="EC" id="3.1.3.15" evidence="3 8"/>
<dbReference type="RefSeq" id="WP_006716671.1">
    <property type="nucleotide sequence ID" value="NZ_CP007032.1"/>
</dbReference>
<dbReference type="NCBIfam" id="TIGR01856">
    <property type="entry name" value="hisJ_fam"/>
    <property type="match status" value="1"/>
</dbReference>
<dbReference type="Proteomes" id="UP000010847">
    <property type="component" value="Chromosome"/>
</dbReference>
<protein>
    <recommendedName>
        <fullName evidence="3 8">Histidinol-phosphatase</fullName>
        <shortName evidence="8">HolPase</shortName>
        <ecNumber evidence="3 8">3.1.3.15</ecNumber>
    </recommendedName>
</protein>
<evidence type="ECO:0000256" key="5">
    <source>
        <dbReference type="ARBA" id="ARBA00022801"/>
    </source>
</evidence>
<dbReference type="GO" id="GO:0005737">
    <property type="term" value="C:cytoplasm"/>
    <property type="evidence" value="ECO:0007669"/>
    <property type="project" value="TreeGrafter"/>
</dbReference>
<organism evidence="10 11">
    <name type="scientific">Desulfitobacterium metallireducens DSM 15288</name>
    <dbReference type="NCBI Taxonomy" id="871968"/>
    <lineage>
        <taxon>Bacteria</taxon>
        <taxon>Bacillati</taxon>
        <taxon>Bacillota</taxon>
        <taxon>Clostridia</taxon>
        <taxon>Eubacteriales</taxon>
        <taxon>Desulfitobacteriaceae</taxon>
        <taxon>Desulfitobacterium</taxon>
    </lineage>
</organism>
<keyword evidence="11" id="KW-1185">Reference proteome</keyword>
<evidence type="ECO:0000313" key="10">
    <source>
        <dbReference type="EMBL" id="AHF07744.1"/>
    </source>
</evidence>
<dbReference type="Gene3D" id="3.20.20.140">
    <property type="entry name" value="Metal-dependent hydrolases"/>
    <property type="match status" value="1"/>
</dbReference>
<dbReference type="PANTHER" id="PTHR21039:SF0">
    <property type="entry name" value="HISTIDINOL-PHOSPHATASE"/>
    <property type="match status" value="1"/>
</dbReference>
<dbReference type="HOGENOM" id="CLU_054611_2_0_9"/>
<dbReference type="AlphaFoldDB" id="W0EEY3"/>
<dbReference type="GO" id="GO:0004401">
    <property type="term" value="F:histidinol-phosphatase activity"/>
    <property type="evidence" value="ECO:0007669"/>
    <property type="project" value="UniProtKB-UniRule"/>
</dbReference>
<dbReference type="Pfam" id="PF02811">
    <property type="entry name" value="PHP"/>
    <property type="match status" value="1"/>
</dbReference>
<proteinExistence type="inferred from homology"/>